<dbReference type="Proteomes" id="UP000273443">
    <property type="component" value="Chromosome"/>
</dbReference>
<dbReference type="EMBL" id="CP033240">
    <property type="protein sequence ID" value="AZF82030.1"/>
    <property type="molecule type" value="Genomic_DNA"/>
</dbReference>
<dbReference type="KEGG" id="ssof:SULC_2310"/>
<accession>A0A0E3MB12</accession>
<evidence type="ECO:0000313" key="5">
    <source>
        <dbReference type="EMBL" id="AZF71576.1"/>
    </source>
</evidence>
<dbReference type="PATRIC" id="fig|2287.6.peg.2406"/>
<dbReference type="EMBL" id="CP033237">
    <property type="protein sequence ID" value="AZF74196.1"/>
    <property type="molecule type" value="Genomic_DNA"/>
</dbReference>
<dbReference type="Proteomes" id="UP000594632">
    <property type="component" value="Chromosome"/>
</dbReference>
<evidence type="ECO:0000313" key="10">
    <source>
        <dbReference type="EMBL" id="AZF84612.1"/>
    </source>
</evidence>
<evidence type="ECO:0000313" key="24">
    <source>
        <dbReference type="Proteomes" id="UP000594632"/>
    </source>
</evidence>
<reference evidence="17 18" key="4">
    <citation type="journal article" date="2018" name="Proc. Natl. Acad. Sci. U.S.A.">
        <title>Nonmutational mechanism of inheritance in the Archaeon Sulfolobus solfataricus.</title>
        <authorList>
            <person name="Payne S."/>
            <person name="McCarthy S."/>
            <person name="Johnson T."/>
            <person name="North E."/>
            <person name="Blum P."/>
        </authorList>
    </citation>
    <scope>NUCLEOTIDE SEQUENCE [LARGE SCALE GENOMIC DNA]</scope>
    <source>
        <strain evidence="5 17">SARC-H</strain>
        <strain evidence="6 21">SARC-I</strain>
        <strain evidence="8 22">SARC-N</strain>
        <strain evidence="9 23">SARC-O</strain>
        <strain evidence="10 18">SUL120</strain>
        <strain evidence="4 19">SULG</strain>
        <strain evidence="7 20">SULM</strain>
    </source>
</reference>
<dbReference type="Proteomes" id="UP000282269">
    <property type="component" value="Chromosome"/>
</dbReference>
<evidence type="ECO:0000313" key="18">
    <source>
        <dbReference type="Proteomes" id="UP000269431"/>
    </source>
</evidence>
<dbReference type="OMA" id="EEMAYFI"/>
<dbReference type="Proteomes" id="UP000275843">
    <property type="component" value="Chromosome"/>
</dbReference>
<dbReference type="RefSeq" id="WP_009988397.1">
    <property type="nucleotide sequence ID" value="NZ_CP011055.2"/>
</dbReference>
<evidence type="ECO:0000313" key="4">
    <source>
        <dbReference type="EMBL" id="AZF68956.1"/>
    </source>
</evidence>
<evidence type="ECO:0000313" key="13">
    <source>
        <dbReference type="Proteomes" id="UP000033057"/>
    </source>
</evidence>
<dbReference type="Proteomes" id="UP000278715">
    <property type="component" value="Chromosome"/>
</dbReference>
<evidence type="ECO:0000313" key="1">
    <source>
        <dbReference type="EMBL" id="AKA74478.1"/>
    </source>
</evidence>
<dbReference type="GeneID" id="44130257"/>
<proteinExistence type="predicted"/>
<dbReference type="Proteomes" id="UP000076770">
    <property type="component" value="Chromosome i"/>
</dbReference>
<dbReference type="EMBL" id="CP033238">
    <property type="protein sequence ID" value="AZF76819.1"/>
    <property type="molecule type" value="Genomic_DNA"/>
</dbReference>
<evidence type="ECO:0000313" key="19">
    <source>
        <dbReference type="Proteomes" id="UP000273194"/>
    </source>
</evidence>
<dbReference type="AlphaFoldDB" id="A0A0E3MB12"/>
<reference evidence="11 24" key="6">
    <citation type="journal article" date="2020" name="Nat. Commun.">
        <title>The structures of two archaeal type IV pili illuminate evolutionary relationships.</title>
        <authorList>
            <person name="Wang F."/>
            <person name="Baquero D.P."/>
            <person name="Su Z."/>
            <person name="Beltran L.C."/>
            <person name="Prangishvili D."/>
            <person name="Krupovic M."/>
            <person name="Egelman E.H."/>
        </authorList>
    </citation>
    <scope>NUCLEOTIDE SEQUENCE [LARGE SCALE GENOMIC DNA]</scope>
    <source>
        <strain evidence="11 24">POZ149</strain>
    </source>
</reference>
<evidence type="ECO:0000313" key="22">
    <source>
        <dbReference type="Proteomes" id="UP000278715"/>
    </source>
</evidence>
<reference evidence="12" key="2">
    <citation type="submission" date="2016-04" db="EMBL/GenBank/DDBJ databases">
        <authorList>
            <person name="Evans L.H."/>
            <person name="Alamgir A."/>
            <person name="Owens N."/>
            <person name="Weber N.D."/>
            <person name="Virtaneva K."/>
            <person name="Barbian K."/>
            <person name="Babar A."/>
            <person name="Rosenke K."/>
        </authorList>
    </citation>
    <scope>NUCLEOTIDE SEQUENCE</scope>
    <source>
        <strain evidence="12">P1</strain>
    </source>
</reference>
<evidence type="ECO:0000313" key="16">
    <source>
        <dbReference type="Proteomes" id="UP000076770"/>
    </source>
</evidence>
<evidence type="ECO:0000313" key="6">
    <source>
        <dbReference type="EMBL" id="AZF74196.1"/>
    </source>
</evidence>
<reference evidence="1" key="5">
    <citation type="submission" date="2018-10" db="EMBL/GenBank/DDBJ databases">
        <authorList>
            <person name="McCarthy S."/>
            <person name="Gradnigo J."/>
            <person name="Johnson T."/>
            <person name="Payne S."/>
            <person name="Lipzen A."/>
            <person name="Schackwitz W."/>
            <person name="Martin J."/>
            <person name="Moriyama E."/>
            <person name="Blum P."/>
        </authorList>
    </citation>
    <scope>NUCLEOTIDE SEQUENCE</scope>
    <source>
        <strain evidence="1">SARC-B</strain>
        <strain evidence="2">SARC-C</strain>
        <strain evidence="3">SULA</strain>
    </source>
</reference>
<evidence type="ECO:0000313" key="11">
    <source>
        <dbReference type="EMBL" id="QPG48932.1"/>
    </source>
</evidence>
<dbReference type="EMBL" id="CP033239">
    <property type="protein sequence ID" value="AZF79426.1"/>
    <property type="molecule type" value="Genomic_DNA"/>
</dbReference>
<evidence type="ECO:0000313" key="3">
    <source>
        <dbReference type="EMBL" id="AKA79865.1"/>
    </source>
</evidence>
<sequence>MVFKINLPPEGLFARSLVISELLGLNNVGISIDNDVVNIERKEEFKDNLKNELSQFKLVFNKLKTYKKNYANEVNLAEKVFNGDVEEFFKEDKEEYFLPLIFPEIMEAEKWFGGWSGSGKGSKRTIGVNRQSFILSLLSLGKYQLVSYRAAKEQVTVLALVDTTVMSDMCKPSKKKELRVQSNLIAQLSHISRLLIFSTILDEQGCQEVLLLKEGTHRAEIYERNSHTSLRPLIRFWTLVDDDSVERRITSLANQSPDSLNKVSNYIFEGIRGTLSPVEVAYMIARETYLKEEQSPLTSWDVKKIREALERMRVEMEEVYSST</sequence>
<dbReference type="EMBL" id="CP011056">
    <property type="protein sequence ID" value="AKA77173.1"/>
    <property type="molecule type" value="Genomic_DNA"/>
</dbReference>
<gene>
    <name evidence="11" type="ORF">HFC64_02310</name>
    <name evidence="12" type="ORF">SSOP1_1523</name>
    <name evidence="3" type="ORF">SULA_2312</name>
    <name evidence="1" type="ORF">SULB_2313</name>
    <name evidence="2" type="ORF">SULC_2310</name>
    <name evidence="4" type="ORF">SULG_11690</name>
    <name evidence="5" type="ORF">SULH_11690</name>
    <name evidence="6" type="ORF">SULI_11690</name>
    <name evidence="7" type="ORF">SULM_11680</name>
    <name evidence="8" type="ORF">SULN_11680</name>
    <name evidence="9" type="ORF">SULO_11690</name>
    <name evidence="10" type="ORF">SULZ_11680</name>
</gene>
<dbReference type="EMBL" id="CP011057">
    <property type="protein sequence ID" value="AKA79865.1"/>
    <property type="molecule type" value="Genomic_DNA"/>
</dbReference>
<reference evidence="13 14" key="1">
    <citation type="journal article" date="2015" name="Genome Announc.">
        <title>Complete Genome Sequence of Sulfolobus solfataricus Strain 98/2 and Evolved Derivatives.</title>
        <authorList>
            <person name="McCarthy S."/>
            <person name="Gradnigo J."/>
            <person name="Johnson T."/>
            <person name="Payne S."/>
            <person name="Lipzen A."/>
            <person name="Martin J."/>
            <person name="Schackwitz W."/>
            <person name="Moriyama E."/>
            <person name="Blum P."/>
        </authorList>
    </citation>
    <scope>NUCLEOTIDE SEQUENCE [LARGE SCALE GENOMIC DNA]</scope>
    <source>
        <strain evidence="13">98/2 SULC</strain>
        <strain evidence="1">SARC-B</strain>
        <strain evidence="2">SARC-C</strain>
        <strain evidence="3 15">SULA</strain>
        <strain evidence="14">SULB</strain>
    </source>
</reference>
<dbReference type="KEGG" id="ssol:SULB_2313"/>
<dbReference type="Proteomes" id="UP000033106">
    <property type="component" value="Chromosome"/>
</dbReference>
<dbReference type="KEGG" id="ssoa:SULA_2312"/>
<evidence type="ECO:0000313" key="8">
    <source>
        <dbReference type="EMBL" id="AZF79426.1"/>
    </source>
</evidence>
<evidence type="ECO:0000313" key="20">
    <source>
        <dbReference type="Proteomes" id="UP000273443"/>
    </source>
</evidence>
<dbReference type="Proteomes" id="UP000273194">
    <property type="component" value="Chromosome"/>
</dbReference>
<dbReference type="OrthoDB" id="42679at2157"/>
<evidence type="ECO:0000313" key="14">
    <source>
        <dbReference type="Proteomes" id="UP000033085"/>
    </source>
</evidence>
<evidence type="ECO:0000313" key="12">
    <source>
        <dbReference type="EMBL" id="SAI85077.1"/>
    </source>
</evidence>
<organism evidence="1 14">
    <name type="scientific">Saccharolobus solfataricus</name>
    <name type="common">Sulfolobus solfataricus</name>
    <dbReference type="NCBI Taxonomy" id="2287"/>
    <lineage>
        <taxon>Archaea</taxon>
        <taxon>Thermoproteota</taxon>
        <taxon>Thermoprotei</taxon>
        <taxon>Sulfolobales</taxon>
        <taxon>Sulfolobaceae</taxon>
        <taxon>Saccharolobus</taxon>
    </lineage>
</organism>
<name>A0A0E3MB12_SACSO</name>
<dbReference type="EMBL" id="CP033241">
    <property type="protein sequence ID" value="AZF84612.1"/>
    <property type="molecule type" value="Genomic_DNA"/>
</dbReference>
<dbReference type="GeneID" id="1454415"/>
<dbReference type="Proteomes" id="UP000033085">
    <property type="component" value="Chromosome"/>
</dbReference>
<evidence type="ECO:0000313" key="15">
    <source>
        <dbReference type="Proteomes" id="UP000033106"/>
    </source>
</evidence>
<evidence type="ECO:0000313" key="17">
    <source>
        <dbReference type="Proteomes" id="UP000267993"/>
    </source>
</evidence>
<dbReference type="EMBL" id="CP033236">
    <property type="protein sequence ID" value="AZF71576.1"/>
    <property type="molecule type" value="Genomic_DNA"/>
</dbReference>
<dbReference type="Proteomes" id="UP000267993">
    <property type="component" value="Chromosome"/>
</dbReference>
<evidence type="ECO:0000313" key="2">
    <source>
        <dbReference type="EMBL" id="AKA77173.1"/>
    </source>
</evidence>
<evidence type="ECO:0000313" key="21">
    <source>
        <dbReference type="Proteomes" id="UP000275843"/>
    </source>
</evidence>
<dbReference type="EMBL" id="CP011055">
    <property type="protein sequence ID" value="AKA74478.1"/>
    <property type="molecule type" value="Genomic_DNA"/>
</dbReference>
<dbReference type="EMBL" id="CP033235">
    <property type="protein sequence ID" value="AZF68956.1"/>
    <property type="molecule type" value="Genomic_DNA"/>
</dbReference>
<dbReference type="EMBL" id="CP050869">
    <property type="protein sequence ID" value="QPG48932.1"/>
    <property type="molecule type" value="Genomic_DNA"/>
</dbReference>
<dbReference type="Proteomes" id="UP000269431">
    <property type="component" value="Chromosome"/>
</dbReference>
<dbReference type="EMBL" id="LT549890">
    <property type="protein sequence ID" value="SAI85077.1"/>
    <property type="molecule type" value="Genomic_DNA"/>
</dbReference>
<reference evidence="16" key="3">
    <citation type="submission" date="2016-04" db="EMBL/GenBank/DDBJ databases">
        <authorList>
            <person name="Shah S.A."/>
            <person name="Garrett R.A."/>
        </authorList>
    </citation>
    <scope>NUCLEOTIDE SEQUENCE [LARGE SCALE GENOMIC DNA]</scope>
    <source>
        <strain evidence="16">ATCC 35091 / DSM 1616 / JCM 8930 / NBRC 15331 / P1</strain>
    </source>
</reference>
<protein>
    <submittedName>
        <fullName evidence="1 12">CRISPR-associated protein</fullName>
    </submittedName>
</protein>
<evidence type="ECO:0000313" key="9">
    <source>
        <dbReference type="EMBL" id="AZF82030.1"/>
    </source>
</evidence>
<evidence type="ECO:0000313" key="23">
    <source>
        <dbReference type="Proteomes" id="UP000282269"/>
    </source>
</evidence>
<evidence type="ECO:0000313" key="7">
    <source>
        <dbReference type="EMBL" id="AZF76819.1"/>
    </source>
</evidence>
<dbReference type="Proteomes" id="UP000033057">
    <property type="component" value="Chromosome"/>
</dbReference>